<dbReference type="AlphaFoldDB" id="A0A7G1I0R8"/>
<protein>
    <recommendedName>
        <fullName evidence="1">N-acetyltransferase domain-containing protein</fullName>
    </recommendedName>
</protein>
<dbReference type="Pfam" id="PF13673">
    <property type="entry name" value="Acetyltransf_10"/>
    <property type="match status" value="1"/>
</dbReference>
<dbReference type="SUPFAM" id="SSF55729">
    <property type="entry name" value="Acyl-CoA N-acyltransferases (Nat)"/>
    <property type="match status" value="1"/>
</dbReference>
<dbReference type="EMBL" id="AP023322">
    <property type="protein sequence ID" value="BCI64344.1"/>
    <property type="molecule type" value="Genomic_DNA"/>
</dbReference>
<feature type="domain" description="N-acetyltransferase" evidence="1">
    <location>
        <begin position="5"/>
        <end position="151"/>
    </location>
</feature>
<dbReference type="GO" id="GO:0016747">
    <property type="term" value="F:acyltransferase activity, transferring groups other than amino-acyl groups"/>
    <property type="evidence" value="ECO:0007669"/>
    <property type="project" value="InterPro"/>
</dbReference>
<gene>
    <name evidence="2" type="ORF">Cop2CBH44_26970</name>
</gene>
<dbReference type="Gene3D" id="3.40.630.30">
    <property type="match status" value="1"/>
</dbReference>
<dbReference type="Proteomes" id="UP000594042">
    <property type="component" value="Chromosome"/>
</dbReference>
<evidence type="ECO:0000259" key="1">
    <source>
        <dbReference type="PROSITE" id="PS51186"/>
    </source>
</evidence>
<proteinExistence type="predicted"/>
<sequence>MDNLIMIREYKSIDKNAVLELIRLNIPKYFASSEEDDFSRYLDSEIELYYVLFFDKKLVGCGGINFSDNRMTGKISWDILHPEYQGKSLGTYLLEYRIKKLKSIDSVQRITVRTSQLAYKFYEKRGFELLEVKKDYWARGFDMYRMEYKIQD</sequence>
<dbReference type="CDD" id="cd04301">
    <property type="entry name" value="NAT_SF"/>
    <property type="match status" value="1"/>
</dbReference>
<dbReference type="PROSITE" id="PS51186">
    <property type="entry name" value="GNAT"/>
    <property type="match status" value="1"/>
</dbReference>
<dbReference type="KEGG" id="copr:Cop2CBH44_26970"/>
<dbReference type="InterPro" id="IPR016181">
    <property type="entry name" value="Acyl_CoA_acyltransferase"/>
</dbReference>
<reference evidence="3" key="1">
    <citation type="submission" date="2020-07" db="EMBL/GenBank/DDBJ databases">
        <title>Complete genome sequencing of Coprobacter sp. strain 2CBH44.</title>
        <authorList>
            <person name="Sakamoto M."/>
            <person name="Murakami T."/>
            <person name="Mori H."/>
        </authorList>
    </citation>
    <scope>NUCLEOTIDE SEQUENCE [LARGE SCALE GENOMIC DNA]</scope>
    <source>
        <strain evidence="3">2CBH44</strain>
    </source>
</reference>
<evidence type="ECO:0000313" key="3">
    <source>
        <dbReference type="Proteomes" id="UP000594042"/>
    </source>
</evidence>
<dbReference type="InterPro" id="IPR000182">
    <property type="entry name" value="GNAT_dom"/>
</dbReference>
<evidence type="ECO:0000313" key="2">
    <source>
        <dbReference type="EMBL" id="BCI64344.1"/>
    </source>
</evidence>
<keyword evidence="3" id="KW-1185">Reference proteome</keyword>
<dbReference type="RefSeq" id="WP_200755010.1">
    <property type="nucleotide sequence ID" value="NZ_AP023322.1"/>
</dbReference>
<name>A0A7G1I0R8_9BACT</name>
<accession>A0A7G1I0R8</accession>
<organism evidence="2 3">
    <name type="scientific">Coprobacter secundus subsp. similis</name>
    <dbReference type="NCBI Taxonomy" id="2751153"/>
    <lineage>
        <taxon>Bacteria</taxon>
        <taxon>Pseudomonadati</taxon>
        <taxon>Bacteroidota</taxon>
        <taxon>Bacteroidia</taxon>
        <taxon>Bacteroidales</taxon>
        <taxon>Barnesiellaceae</taxon>
        <taxon>Coprobacter</taxon>
    </lineage>
</organism>